<dbReference type="AlphaFoldDB" id="A0A8S1K346"/>
<dbReference type="Pfam" id="PF00117">
    <property type="entry name" value="GATase"/>
    <property type="match status" value="1"/>
</dbReference>
<organism evidence="5 6">
    <name type="scientific">Paramecium primaurelia</name>
    <dbReference type="NCBI Taxonomy" id="5886"/>
    <lineage>
        <taxon>Eukaryota</taxon>
        <taxon>Sar</taxon>
        <taxon>Alveolata</taxon>
        <taxon>Ciliophora</taxon>
        <taxon>Intramacronucleata</taxon>
        <taxon>Oligohymenophorea</taxon>
        <taxon>Peniculida</taxon>
        <taxon>Parameciidae</taxon>
        <taxon>Paramecium</taxon>
    </lineage>
</organism>
<feature type="chain" id="PRO_5035946785" description="folate gamma-glutamyl hydrolase" evidence="3">
    <location>
        <begin position="22"/>
        <end position="325"/>
    </location>
</feature>
<dbReference type="EMBL" id="CAJJDM010000010">
    <property type="protein sequence ID" value="CAD8049101.1"/>
    <property type="molecule type" value="Genomic_DNA"/>
</dbReference>
<feature type="active site" description="Nucleophile" evidence="1 2">
    <location>
        <position position="131"/>
    </location>
</feature>
<dbReference type="Proteomes" id="UP000688137">
    <property type="component" value="Unassembled WGS sequence"/>
</dbReference>
<feature type="signal peptide" evidence="3">
    <location>
        <begin position="1"/>
        <end position="21"/>
    </location>
</feature>
<feature type="active site" description="Proton donor" evidence="1">
    <location>
        <position position="243"/>
    </location>
</feature>
<gene>
    <name evidence="5" type="ORF">PPRIM_AZ9-3.1.T0130229</name>
</gene>
<accession>A0A8S1K346</accession>
<reference evidence="5" key="1">
    <citation type="submission" date="2021-01" db="EMBL/GenBank/DDBJ databases">
        <authorList>
            <consortium name="Genoscope - CEA"/>
            <person name="William W."/>
        </authorList>
    </citation>
    <scope>NUCLEOTIDE SEQUENCE</scope>
</reference>
<dbReference type="PROSITE" id="PS51275">
    <property type="entry name" value="PEPTIDASE_C26_GGH"/>
    <property type="match status" value="1"/>
</dbReference>
<comment type="catalytic activity">
    <reaction evidence="2">
        <text>(6S)-5,6,7,8-tetrahydrofolyl-(gamma-L-Glu)(n) + (n-1) H2O = (6S)-5,6,7,8-tetrahydrofolate + (n-1) L-glutamate</text>
        <dbReference type="Rhea" id="RHEA:56784"/>
        <dbReference type="Rhea" id="RHEA-COMP:14738"/>
        <dbReference type="ChEBI" id="CHEBI:15377"/>
        <dbReference type="ChEBI" id="CHEBI:29985"/>
        <dbReference type="ChEBI" id="CHEBI:57453"/>
        <dbReference type="ChEBI" id="CHEBI:141005"/>
        <dbReference type="EC" id="3.4.19.9"/>
    </reaction>
</comment>
<dbReference type="OMA" id="KFQANDD"/>
<dbReference type="GO" id="GO:0034722">
    <property type="term" value="F:gamma-glutamyl-peptidase activity"/>
    <property type="evidence" value="ECO:0007669"/>
    <property type="project" value="UniProtKB-UniRule"/>
</dbReference>
<dbReference type="EC" id="3.4.19.9" evidence="2"/>
<dbReference type="PROSITE" id="PS51273">
    <property type="entry name" value="GATASE_TYPE_1"/>
    <property type="match status" value="1"/>
</dbReference>
<evidence type="ECO:0000256" key="2">
    <source>
        <dbReference type="PROSITE-ProRule" id="PRU00607"/>
    </source>
</evidence>
<dbReference type="PANTHER" id="PTHR11315:SF0">
    <property type="entry name" value="FOLATE GAMMA-GLUTAMYL HYDROLASE"/>
    <property type="match status" value="1"/>
</dbReference>
<evidence type="ECO:0000313" key="6">
    <source>
        <dbReference type="Proteomes" id="UP000688137"/>
    </source>
</evidence>
<keyword evidence="6" id="KW-1185">Reference proteome</keyword>
<feature type="active site" evidence="2">
    <location>
        <position position="243"/>
    </location>
</feature>
<dbReference type="GO" id="GO:0046900">
    <property type="term" value="P:tetrahydrofolylpolyglutamate metabolic process"/>
    <property type="evidence" value="ECO:0007669"/>
    <property type="project" value="TreeGrafter"/>
</dbReference>
<evidence type="ECO:0000313" key="5">
    <source>
        <dbReference type="EMBL" id="CAD8049101.1"/>
    </source>
</evidence>
<dbReference type="FunFam" id="3.40.50.880:FF:000054">
    <property type="entry name" value="Folate gamma-glutamyl hydrolase"/>
    <property type="match status" value="1"/>
</dbReference>
<sequence length="325" mass="37499">MITKIVILVSALLIAYNKLKSTDYQLQEQPVIGIFTQPSTFSEYNHENYTYIAASYVKFLESGGARVIPIPYEANHTTLDEIFSNINGILIPGGSTGLKGPSLYTQKVAYLVNKALKINKEGGWFPIIGICLGHEVMHYILSNYSDNFLIDVKGNDKVSKPLNIQYRQAYFYGQMNDELFQATLKENLAYYHHIHAVPPNLYEITPILKEYLRITSTQIDDEGQLFITSTDGINMPFYSFQYHPEKNPFEWTIPANHSVHAIQFSRIHSYQFIQSCRMNSNKFGLDSNKLIYNYNPIQPINQNYNQVYIFQRLLTMDDIEIQEQQ</sequence>
<keyword evidence="2" id="KW-0378">Hydrolase</keyword>
<keyword evidence="3" id="KW-0732">Signal</keyword>
<protein>
    <recommendedName>
        <fullName evidence="2">folate gamma-glutamyl hydrolase</fullName>
        <ecNumber evidence="2">3.4.19.9</ecNumber>
    </recommendedName>
</protein>
<dbReference type="PANTHER" id="PTHR11315">
    <property type="entry name" value="PROTEASE FAMILY C26 GAMMA-GLUTAMYL HYDROLASE"/>
    <property type="match status" value="1"/>
</dbReference>
<dbReference type="GO" id="GO:0005773">
    <property type="term" value="C:vacuole"/>
    <property type="evidence" value="ECO:0007669"/>
    <property type="project" value="TreeGrafter"/>
</dbReference>
<dbReference type="InterPro" id="IPR017926">
    <property type="entry name" value="GATASE"/>
</dbReference>
<dbReference type="InterPro" id="IPR015527">
    <property type="entry name" value="Pept_C26_g-glut_hydrolase"/>
</dbReference>
<comment type="caution">
    <text evidence="5">The sequence shown here is derived from an EMBL/GenBank/DDBJ whole genome shotgun (WGS) entry which is preliminary data.</text>
</comment>
<evidence type="ECO:0000256" key="1">
    <source>
        <dbReference type="PIRSR" id="PIRSR615527-1"/>
    </source>
</evidence>
<evidence type="ECO:0000256" key="3">
    <source>
        <dbReference type="SAM" id="SignalP"/>
    </source>
</evidence>
<feature type="domain" description="Glutamine amidotransferase" evidence="4">
    <location>
        <begin position="52"/>
        <end position="248"/>
    </location>
</feature>
<evidence type="ECO:0000259" key="4">
    <source>
        <dbReference type="Pfam" id="PF00117"/>
    </source>
</evidence>
<proteinExistence type="predicted"/>
<name>A0A8S1K346_PARPR</name>